<organism evidence="2 3">
    <name type="scientific">Alkalihalophilus marmarensis DSM 21297</name>
    <dbReference type="NCBI Taxonomy" id="1188261"/>
    <lineage>
        <taxon>Bacteria</taxon>
        <taxon>Bacillati</taxon>
        <taxon>Bacillota</taxon>
        <taxon>Bacilli</taxon>
        <taxon>Bacillales</taxon>
        <taxon>Bacillaceae</taxon>
        <taxon>Alkalihalophilus</taxon>
    </lineage>
</organism>
<feature type="transmembrane region" description="Helical" evidence="1">
    <location>
        <begin position="38"/>
        <end position="56"/>
    </location>
</feature>
<sequence length="186" mass="22119">MFNKYNTFWLCLFGLMSILYVSSFIYSGIKAWRDMGAIHFNWLYLILGFIFCYWFIQLTKKPSLLNITLQNIERKMVEMGLTNAFIEELRHVLNSRLNTYGESAFREWFAGLNYQLPEEFKDEKAAIKLYEEHTELIEKQVKKLEQETKLTWGEQTVDLIGMNEKSRKVQLVIRHRLSDIALDLVD</sequence>
<accession>U6STV1</accession>
<comment type="caution">
    <text evidence="2">The sequence shown here is derived from an EMBL/GenBank/DDBJ whole genome shotgun (WGS) entry which is preliminary data.</text>
</comment>
<dbReference type="EMBL" id="ATAE01000009">
    <property type="protein sequence ID" value="ERN54086.1"/>
    <property type="molecule type" value="Genomic_DNA"/>
</dbReference>
<keyword evidence="1" id="KW-0812">Transmembrane</keyword>
<proteinExistence type="predicted"/>
<dbReference type="RefSeq" id="WP_022627503.1">
    <property type="nucleotide sequence ID" value="NZ_ATAE01000009.1"/>
</dbReference>
<evidence type="ECO:0000313" key="3">
    <source>
        <dbReference type="Proteomes" id="UP000017170"/>
    </source>
</evidence>
<keyword evidence="3" id="KW-1185">Reference proteome</keyword>
<keyword evidence="1" id="KW-1133">Transmembrane helix</keyword>
<dbReference type="PATRIC" id="fig|1188261.3.peg.1180"/>
<evidence type="ECO:0000256" key="1">
    <source>
        <dbReference type="SAM" id="Phobius"/>
    </source>
</evidence>
<evidence type="ECO:0000313" key="2">
    <source>
        <dbReference type="EMBL" id="ERN54086.1"/>
    </source>
</evidence>
<protein>
    <submittedName>
        <fullName evidence="2">Uncharacterized protein</fullName>
    </submittedName>
</protein>
<reference evidence="2 3" key="1">
    <citation type="journal article" date="2013" name="Genome Announc.">
        <title>Genome Sequence of the Extreme Obligate Alkaliphile Bacillus marmarensis Strain DSM 21297.</title>
        <authorList>
            <person name="Wernick D.G."/>
            <person name="Choi K.Y."/>
            <person name="Tat C.A."/>
            <person name="Lafontaine Rivera J.G."/>
            <person name="Liao J.C."/>
        </authorList>
    </citation>
    <scope>NUCLEOTIDE SEQUENCE [LARGE SCALE GENOMIC DNA]</scope>
    <source>
        <strain evidence="2 3">DSM 21297</strain>
    </source>
</reference>
<feature type="transmembrane region" description="Helical" evidence="1">
    <location>
        <begin position="6"/>
        <end position="26"/>
    </location>
</feature>
<dbReference type="AlphaFoldDB" id="U6STV1"/>
<name>U6STV1_9BACI</name>
<gene>
    <name evidence="2" type="ORF">A33I_08945</name>
</gene>
<dbReference type="Proteomes" id="UP000017170">
    <property type="component" value="Unassembled WGS sequence"/>
</dbReference>
<keyword evidence="1" id="KW-0472">Membrane</keyword>